<dbReference type="OrthoDB" id="8909021at2"/>
<comment type="similarity">
    <text evidence="11">Belongs to the Thz kinase family.</text>
</comment>
<keyword evidence="5 11" id="KW-0479">Metal-binding</keyword>
<keyword evidence="6 11" id="KW-0547">Nucleotide-binding</keyword>
<evidence type="ECO:0000256" key="2">
    <source>
        <dbReference type="ARBA" id="ARBA00001946"/>
    </source>
</evidence>
<dbReference type="Proteomes" id="UP000183812">
    <property type="component" value="Unassembled WGS sequence"/>
</dbReference>
<dbReference type="GO" id="GO:0009228">
    <property type="term" value="P:thiamine biosynthetic process"/>
    <property type="evidence" value="ECO:0007669"/>
    <property type="project" value="UniProtKB-KW"/>
</dbReference>
<name>A0A1G7KV09_RHOCA</name>
<accession>A0A1G7KV09</accession>
<feature type="binding site" evidence="11">
    <location>
        <position position="170"/>
    </location>
    <ligand>
        <name>ATP</name>
        <dbReference type="ChEBI" id="CHEBI:30616"/>
    </ligand>
</feature>
<dbReference type="NCBIfam" id="TIGR00694">
    <property type="entry name" value="thiM"/>
    <property type="match status" value="1"/>
</dbReference>
<sequence>MTETGPFADVGQQLAQMRAAAPLVHNITNFVAMNVMANIELAAGASPAMLHGLPEVTEFAALCGALTVNIGTADADWAEGMVQAARVMHRLGRPWVLDPVGIGATQFRKDLCARLLDLRPTVIRANASEILALAGLGGQAHGVDARDTVAAAEGAARDLAGRTGGIVAVSGPVDYVTDGSRAFRIGNGHALMPQVTALGCSLNGVIAAFLVGQKPLEATVAAMAYYGLAGEIAARDAKGPGSFAVAFLDALAALTPEALSAGAKVSAA</sequence>
<dbReference type="AlphaFoldDB" id="A0A1G7KV09"/>
<evidence type="ECO:0000256" key="10">
    <source>
        <dbReference type="ARBA" id="ARBA00022977"/>
    </source>
</evidence>
<keyword evidence="8 11" id="KW-0067">ATP-binding</keyword>
<feature type="binding site" evidence="11">
    <location>
        <position position="49"/>
    </location>
    <ligand>
        <name>substrate</name>
    </ligand>
</feature>
<evidence type="ECO:0000256" key="8">
    <source>
        <dbReference type="ARBA" id="ARBA00022840"/>
    </source>
</evidence>
<evidence type="ECO:0000256" key="4">
    <source>
        <dbReference type="ARBA" id="ARBA00022679"/>
    </source>
</evidence>
<dbReference type="CDD" id="cd01170">
    <property type="entry name" value="THZ_kinase"/>
    <property type="match status" value="1"/>
</dbReference>
<dbReference type="Pfam" id="PF02110">
    <property type="entry name" value="HK"/>
    <property type="match status" value="1"/>
</dbReference>
<dbReference type="NCBIfam" id="NF006830">
    <property type="entry name" value="PRK09355.1"/>
    <property type="match status" value="1"/>
</dbReference>
<dbReference type="HAMAP" id="MF_00228">
    <property type="entry name" value="Thz_kinase"/>
    <property type="match status" value="1"/>
</dbReference>
<organism evidence="12 13">
    <name type="scientific">Rhodobacter capsulatus</name>
    <name type="common">Rhodopseudomonas capsulata</name>
    <dbReference type="NCBI Taxonomy" id="1061"/>
    <lineage>
        <taxon>Bacteria</taxon>
        <taxon>Pseudomonadati</taxon>
        <taxon>Pseudomonadota</taxon>
        <taxon>Alphaproteobacteria</taxon>
        <taxon>Rhodobacterales</taxon>
        <taxon>Rhodobacter group</taxon>
        <taxon>Rhodobacter</taxon>
    </lineage>
</organism>
<dbReference type="GO" id="GO:0009229">
    <property type="term" value="P:thiamine diphosphate biosynthetic process"/>
    <property type="evidence" value="ECO:0007669"/>
    <property type="project" value="UniProtKB-UniRule"/>
</dbReference>
<dbReference type="PRINTS" id="PR01099">
    <property type="entry name" value="HYETHTZKNASE"/>
</dbReference>
<dbReference type="SUPFAM" id="SSF53613">
    <property type="entry name" value="Ribokinase-like"/>
    <property type="match status" value="1"/>
</dbReference>
<feature type="binding site" evidence="11">
    <location>
        <position position="124"/>
    </location>
    <ligand>
        <name>ATP</name>
        <dbReference type="ChEBI" id="CHEBI:30616"/>
    </ligand>
</feature>
<feature type="binding site" evidence="11">
    <location>
        <position position="197"/>
    </location>
    <ligand>
        <name>substrate</name>
    </ligand>
</feature>
<dbReference type="EC" id="2.7.1.50" evidence="11"/>
<dbReference type="InterPro" id="IPR029056">
    <property type="entry name" value="Ribokinase-like"/>
</dbReference>
<evidence type="ECO:0000256" key="7">
    <source>
        <dbReference type="ARBA" id="ARBA00022777"/>
    </source>
</evidence>
<dbReference type="GO" id="GO:0004417">
    <property type="term" value="F:hydroxyethylthiazole kinase activity"/>
    <property type="evidence" value="ECO:0007669"/>
    <property type="project" value="UniProtKB-UniRule"/>
</dbReference>
<evidence type="ECO:0000313" key="12">
    <source>
        <dbReference type="EMBL" id="SDF41077.1"/>
    </source>
</evidence>
<evidence type="ECO:0000256" key="6">
    <source>
        <dbReference type="ARBA" id="ARBA00022741"/>
    </source>
</evidence>
<keyword evidence="7 11" id="KW-0418">Kinase</keyword>
<dbReference type="UniPathway" id="UPA00060">
    <property type="reaction ID" value="UER00139"/>
</dbReference>
<gene>
    <name evidence="11" type="primary">thiM</name>
    <name evidence="12" type="ORF">SAMN04244550_02217</name>
</gene>
<evidence type="ECO:0000256" key="11">
    <source>
        <dbReference type="HAMAP-Rule" id="MF_00228"/>
    </source>
</evidence>
<dbReference type="GO" id="GO:0000287">
    <property type="term" value="F:magnesium ion binding"/>
    <property type="evidence" value="ECO:0007669"/>
    <property type="project" value="UniProtKB-UniRule"/>
</dbReference>
<keyword evidence="10 11" id="KW-0784">Thiamine biosynthesis</keyword>
<dbReference type="GO" id="GO:0005524">
    <property type="term" value="F:ATP binding"/>
    <property type="evidence" value="ECO:0007669"/>
    <property type="project" value="UniProtKB-UniRule"/>
</dbReference>
<dbReference type="Gene3D" id="3.40.1190.20">
    <property type="match status" value="1"/>
</dbReference>
<reference evidence="12 13" key="1">
    <citation type="submission" date="2016-10" db="EMBL/GenBank/DDBJ databases">
        <authorList>
            <person name="de Groot N.N."/>
        </authorList>
    </citation>
    <scope>NUCLEOTIDE SEQUENCE [LARGE SCALE GENOMIC DNA]</scope>
    <source>
        <strain evidence="13">DSM 938 / 37b4</strain>
    </source>
</reference>
<comment type="catalytic activity">
    <reaction evidence="1 11">
        <text>5-(2-hydroxyethyl)-4-methylthiazole + ATP = 4-methyl-5-(2-phosphooxyethyl)-thiazole + ADP + H(+)</text>
        <dbReference type="Rhea" id="RHEA:24212"/>
        <dbReference type="ChEBI" id="CHEBI:15378"/>
        <dbReference type="ChEBI" id="CHEBI:17957"/>
        <dbReference type="ChEBI" id="CHEBI:30616"/>
        <dbReference type="ChEBI" id="CHEBI:58296"/>
        <dbReference type="ChEBI" id="CHEBI:456216"/>
        <dbReference type="EC" id="2.7.1.50"/>
    </reaction>
</comment>
<protein>
    <recommendedName>
        <fullName evidence="11">Hydroxyethylthiazole kinase</fullName>
        <ecNumber evidence="11">2.7.1.50</ecNumber>
    </recommendedName>
    <alternativeName>
        <fullName evidence="11">4-methyl-5-beta-hydroxyethylthiazole kinase</fullName>
        <shortName evidence="11">TH kinase</shortName>
        <shortName evidence="11">Thz kinase</shortName>
    </alternativeName>
</protein>
<keyword evidence="4 11" id="KW-0808">Transferase</keyword>
<comment type="pathway">
    <text evidence="3 11">Cofactor biosynthesis; thiamine diphosphate biosynthesis; 4-methyl-5-(2-phosphoethyl)-thiazole from 5-(2-hydroxyethyl)-4-methylthiazole: step 1/1.</text>
</comment>
<dbReference type="RefSeq" id="WP_074554232.1">
    <property type="nucleotide sequence ID" value="NZ_CP119563.1"/>
</dbReference>
<evidence type="ECO:0000256" key="9">
    <source>
        <dbReference type="ARBA" id="ARBA00022842"/>
    </source>
</evidence>
<keyword evidence="9 11" id="KW-0460">Magnesium</keyword>
<evidence type="ECO:0000256" key="5">
    <source>
        <dbReference type="ARBA" id="ARBA00022723"/>
    </source>
</evidence>
<comment type="cofactor">
    <cofactor evidence="2 11">
        <name>Mg(2+)</name>
        <dbReference type="ChEBI" id="CHEBI:18420"/>
    </cofactor>
</comment>
<evidence type="ECO:0000256" key="1">
    <source>
        <dbReference type="ARBA" id="ARBA00001771"/>
    </source>
</evidence>
<evidence type="ECO:0000256" key="3">
    <source>
        <dbReference type="ARBA" id="ARBA00004868"/>
    </source>
</evidence>
<evidence type="ECO:0000313" key="13">
    <source>
        <dbReference type="Proteomes" id="UP000183812"/>
    </source>
</evidence>
<proteinExistence type="inferred from homology"/>
<comment type="function">
    <text evidence="11">Catalyzes the phosphorylation of the hydroxyl group of 4-methyl-5-beta-hydroxyethylthiazole (THZ).</text>
</comment>
<dbReference type="PIRSF" id="PIRSF000513">
    <property type="entry name" value="Thz_kinase"/>
    <property type="match status" value="1"/>
</dbReference>
<dbReference type="InterPro" id="IPR000417">
    <property type="entry name" value="Hyethyz_kinase"/>
</dbReference>
<dbReference type="EMBL" id="FNAY01000010">
    <property type="protein sequence ID" value="SDF41077.1"/>
    <property type="molecule type" value="Genomic_DNA"/>
</dbReference>